<proteinExistence type="inferred from homology"/>
<reference evidence="8" key="1">
    <citation type="submission" date="2023-04" db="EMBL/GenBank/DDBJ databases">
        <title>Chromosome-level genome of Chaenocephalus aceratus.</title>
        <authorList>
            <person name="Park H."/>
        </authorList>
    </citation>
    <scope>NUCLEOTIDE SEQUENCE</scope>
    <source>
        <strain evidence="8">DE</strain>
        <tissue evidence="8">Muscle</tissue>
    </source>
</reference>
<keyword evidence="4" id="KW-0479">Metal-binding</keyword>
<dbReference type="SUPFAM" id="SSF56634">
    <property type="entry name" value="Heme-dependent catalase-like"/>
    <property type="match status" value="1"/>
</dbReference>
<gene>
    <name evidence="8" type="ORF">KUDE01_027981</name>
</gene>
<name>A0AAD9BQM3_DISEL</name>
<dbReference type="InterPro" id="IPR018028">
    <property type="entry name" value="Catalase"/>
</dbReference>
<dbReference type="InterPro" id="IPR020835">
    <property type="entry name" value="Catalase_sf"/>
</dbReference>
<keyword evidence="6" id="KW-0408">Iron</keyword>
<dbReference type="Gene3D" id="2.40.180.10">
    <property type="entry name" value="Catalase core domain"/>
    <property type="match status" value="1"/>
</dbReference>
<feature type="domain" description="Catalase immune-responsive" evidence="7">
    <location>
        <begin position="61"/>
        <end position="103"/>
    </location>
</feature>
<evidence type="ECO:0000256" key="6">
    <source>
        <dbReference type="ARBA" id="ARBA00023004"/>
    </source>
</evidence>
<dbReference type="GO" id="GO:0004096">
    <property type="term" value="F:catalase activity"/>
    <property type="evidence" value="ECO:0007669"/>
    <property type="project" value="InterPro"/>
</dbReference>
<evidence type="ECO:0000313" key="9">
    <source>
        <dbReference type="Proteomes" id="UP001228049"/>
    </source>
</evidence>
<protein>
    <submittedName>
        <fullName evidence="8">Catalase</fullName>
    </submittedName>
</protein>
<evidence type="ECO:0000256" key="4">
    <source>
        <dbReference type="ARBA" id="ARBA00022723"/>
    </source>
</evidence>
<evidence type="ECO:0000259" key="7">
    <source>
        <dbReference type="Pfam" id="PF06628"/>
    </source>
</evidence>
<dbReference type="GO" id="GO:0005777">
    <property type="term" value="C:peroxisome"/>
    <property type="evidence" value="ECO:0007669"/>
    <property type="project" value="TreeGrafter"/>
</dbReference>
<dbReference type="Pfam" id="PF06628">
    <property type="entry name" value="Catalase-rel"/>
    <property type="match status" value="1"/>
</dbReference>
<dbReference type="PANTHER" id="PTHR11465">
    <property type="entry name" value="CATALASE"/>
    <property type="match status" value="1"/>
</dbReference>
<evidence type="ECO:0000256" key="3">
    <source>
        <dbReference type="ARBA" id="ARBA00022617"/>
    </source>
</evidence>
<dbReference type="PANTHER" id="PTHR11465:SF9">
    <property type="entry name" value="CATALASE"/>
    <property type="match status" value="1"/>
</dbReference>
<keyword evidence="5" id="KW-0560">Oxidoreductase</keyword>
<evidence type="ECO:0000256" key="5">
    <source>
        <dbReference type="ARBA" id="ARBA00023002"/>
    </source>
</evidence>
<dbReference type="GO" id="GO:0020037">
    <property type="term" value="F:heme binding"/>
    <property type="evidence" value="ECO:0007669"/>
    <property type="project" value="InterPro"/>
</dbReference>
<dbReference type="Proteomes" id="UP001228049">
    <property type="component" value="Unassembled WGS sequence"/>
</dbReference>
<dbReference type="InterPro" id="IPR010582">
    <property type="entry name" value="Catalase_immune_responsive"/>
</dbReference>
<dbReference type="GO" id="GO:0042744">
    <property type="term" value="P:hydrogen peroxide catabolic process"/>
    <property type="evidence" value="ECO:0007669"/>
    <property type="project" value="TreeGrafter"/>
</dbReference>
<keyword evidence="9" id="KW-1185">Reference proteome</keyword>
<comment type="similarity">
    <text evidence="1">Belongs to the catalase family.</text>
</comment>
<dbReference type="AlphaFoldDB" id="A0AAD9BQM3"/>
<evidence type="ECO:0000256" key="2">
    <source>
        <dbReference type="ARBA" id="ARBA00022559"/>
    </source>
</evidence>
<comment type="caution">
    <text evidence="8">The sequence shown here is derived from an EMBL/GenBank/DDBJ whole genome shotgun (WGS) entry which is preliminary data.</text>
</comment>
<organism evidence="8 9">
    <name type="scientific">Dissostichus eleginoides</name>
    <name type="common">Patagonian toothfish</name>
    <name type="synonym">Dissostichus amissus</name>
    <dbReference type="NCBI Taxonomy" id="100907"/>
    <lineage>
        <taxon>Eukaryota</taxon>
        <taxon>Metazoa</taxon>
        <taxon>Chordata</taxon>
        <taxon>Craniata</taxon>
        <taxon>Vertebrata</taxon>
        <taxon>Euteleostomi</taxon>
        <taxon>Actinopterygii</taxon>
        <taxon>Neopterygii</taxon>
        <taxon>Teleostei</taxon>
        <taxon>Neoteleostei</taxon>
        <taxon>Acanthomorphata</taxon>
        <taxon>Eupercaria</taxon>
        <taxon>Perciformes</taxon>
        <taxon>Notothenioidei</taxon>
        <taxon>Nototheniidae</taxon>
        <taxon>Dissostichus</taxon>
    </lineage>
</organism>
<sequence>MIKLMCVYKKKSTGIPKTTAQDIGGAPNYFPNSFSAPDTQPQFVESKFQVSPDVARYNSADEDNYTQVCTFYTQVLNEEERQRLCQNMAGALKGAQLFIQKRQ</sequence>
<keyword evidence="2" id="KW-0575">Peroxidase</keyword>
<evidence type="ECO:0000256" key="1">
    <source>
        <dbReference type="ARBA" id="ARBA00005329"/>
    </source>
</evidence>
<feature type="non-terminal residue" evidence="8">
    <location>
        <position position="103"/>
    </location>
</feature>
<accession>A0AAD9BQM3</accession>
<keyword evidence="3" id="KW-0349">Heme</keyword>
<dbReference type="GO" id="GO:0042542">
    <property type="term" value="P:response to hydrogen peroxide"/>
    <property type="evidence" value="ECO:0007669"/>
    <property type="project" value="TreeGrafter"/>
</dbReference>
<dbReference type="GO" id="GO:0005739">
    <property type="term" value="C:mitochondrion"/>
    <property type="evidence" value="ECO:0007669"/>
    <property type="project" value="TreeGrafter"/>
</dbReference>
<evidence type="ECO:0000313" key="8">
    <source>
        <dbReference type="EMBL" id="KAK1887188.1"/>
    </source>
</evidence>
<dbReference type="GO" id="GO:0046872">
    <property type="term" value="F:metal ion binding"/>
    <property type="evidence" value="ECO:0007669"/>
    <property type="project" value="UniProtKB-KW"/>
</dbReference>
<dbReference type="EMBL" id="JASDAP010000018">
    <property type="protein sequence ID" value="KAK1887188.1"/>
    <property type="molecule type" value="Genomic_DNA"/>
</dbReference>